<accession>A0A1G2USN2</accession>
<feature type="transmembrane region" description="Helical" evidence="1">
    <location>
        <begin position="6"/>
        <end position="27"/>
    </location>
</feature>
<dbReference type="EMBL" id="MHWS01000011">
    <property type="protein sequence ID" value="OHB12332.1"/>
    <property type="molecule type" value="Genomic_DNA"/>
</dbReference>
<gene>
    <name evidence="2" type="ORF">A3G46_02000</name>
</gene>
<evidence type="ECO:0000313" key="3">
    <source>
        <dbReference type="Proteomes" id="UP000177276"/>
    </source>
</evidence>
<reference evidence="2 3" key="1">
    <citation type="journal article" date="2016" name="Nat. Commun.">
        <title>Thousands of microbial genomes shed light on interconnected biogeochemical processes in an aquifer system.</title>
        <authorList>
            <person name="Anantharaman K."/>
            <person name="Brown C.T."/>
            <person name="Hug L.A."/>
            <person name="Sharon I."/>
            <person name="Castelle C.J."/>
            <person name="Probst A.J."/>
            <person name="Thomas B.C."/>
            <person name="Singh A."/>
            <person name="Wilkins M.J."/>
            <person name="Karaoz U."/>
            <person name="Brodie E.L."/>
            <person name="Williams K.H."/>
            <person name="Hubbard S.S."/>
            <person name="Banfield J.F."/>
        </authorList>
    </citation>
    <scope>NUCLEOTIDE SEQUENCE [LARGE SCALE GENOMIC DNA]</scope>
</reference>
<proteinExistence type="predicted"/>
<sequence length="125" mass="13902">MITKKVIYGSVCALFVVGFLVTVIFYLHEERDVEARVLSQPEAVKMFSIGNAIIGFLAAPEGQRMARSIMFGLTLSDGDCNILVMVKKKAVMLSDVPSQICQQSQIGRILRVRKTQSDTAYSWLN</sequence>
<keyword evidence="1" id="KW-0472">Membrane</keyword>
<evidence type="ECO:0000313" key="2">
    <source>
        <dbReference type="EMBL" id="OHB12332.1"/>
    </source>
</evidence>
<keyword evidence="1" id="KW-0812">Transmembrane</keyword>
<keyword evidence="1" id="KW-1133">Transmembrane helix</keyword>
<name>A0A1G2USN2_9BACT</name>
<dbReference type="Proteomes" id="UP000177276">
    <property type="component" value="Unassembled WGS sequence"/>
</dbReference>
<protein>
    <submittedName>
        <fullName evidence="2">Uncharacterized protein</fullName>
    </submittedName>
</protein>
<comment type="caution">
    <text evidence="2">The sequence shown here is derived from an EMBL/GenBank/DDBJ whole genome shotgun (WGS) entry which is preliminary data.</text>
</comment>
<dbReference type="AlphaFoldDB" id="A0A1G2USN2"/>
<organism evidence="2 3">
    <name type="scientific">Candidatus Zambryskibacteria bacterium RIFCSPLOWO2_12_FULL_39_16</name>
    <dbReference type="NCBI Taxonomy" id="1802775"/>
    <lineage>
        <taxon>Bacteria</taxon>
        <taxon>Candidatus Zambryskiibacteriota</taxon>
    </lineage>
</organism>
<evidence type="ECO:0000256" key="1">
    <source>
        <dbReference type="SAM" id="Phobius"/>
    </source>
</evidence>